<dbReference type="Proteomes" id="UP001558613">
    <property type="component" value="Unassembled WGS sequence"/>
</dbReference>
<feature type="compositionally biased region" description="Polar residues" evidence="1">
    <location>
        <begin position="1"/>
        <end position="11"/>
    </location>
</feature>
<dbReference type="EMBL" id="JAYMGO010000007">
    <property type="protein sequence ID" value="KAL1271475.1"/>
    <property type="molecule type" value="Genomic_DNA"/>
</dbReference>
<protein>
    <submittedName>
        <fullName evidence="2">Uncharacterized protein</fullName>
    </submittedName>
</protein>
<name>A0ABR3N3H9_9TELE</name>
<proteinExistence type="predicted"/>
<evidence type="ECO:0000256" key="1">
    <source>
        <dbReference type="SAM" id="MobiDB-lite"/>
    </source>
</evidence>
<comment type="caution">
    <text evidence="2">The sequence shown here is derived from an EMBL/GenBank/DDBJ whole genome shotgun (WGS) entry which is preliminary data.</text>
</comment>
<reference evidence="2 3" key="1">
    <citation type="submission" date="2023-09" db="EMBL/GenBank/DDBJ databases">
        <authorList>
            <person name="Wang M."/>
        </authorList>
    </citation>
    <scope>NUCLEOTIDE SEQUENCE [LARGE SCALE GENOMIC DNA]</scope>
    <source>
        <strain evidence="2">GT-2023</strain>
        <tissue evidence="2">Liver</tissue>
    </source>
</reference>
<sequence>MSLTPHRSSPSLPLEGGKFGQPQVPHQNSLASRISMTCKRYNSGKRFRERNNSYEDDTYKCFWCRKENGFSVDSRKQCREEGAPHSH</sequence>
<evidence type="ECO:0000313" key="2">
    <source>
        <dbReference type="EMBL" id="KAL1271475.1"/>
    </source>
</evidence>
<feature type="region of interest" description="Disordered" evidence="1">
    <location>
        <begin position="1"/>
        <end position="31"/>
    </location>
</feature>
<organism evidence="2 3">
    <name type="scientific">Cirrhinus molitorella</name>
    <name type="common">mud carp</name>
    <dbReference type="NCBI Taxonomy" id="172907"/>
    <lineage>
        <taxon>Eukaryota</taxon>
        <taxon>Metazoa</taxon>
        <taxon>Chordata</taxon>
        <taxon>Craniata</taxon>
        <taxon>Vertebrata</taxon>
        <taxon>Euteleostomi</taxon>
        <taxon>Actinopterygii</taxon>
        <taxon>Neopterygii</taxon>
        <taxon>Teleostei</taxon>
        <taxon>Ostariophysi</taxon>
        <taxon>Cypriniformes</taxon>
        <taxon>Cyprinidae</taxon>
        <taxon>Labeoninae</taxon>
        <taxon>Labeonini</taxon>
        <taxon>Cirrhinus</taxon>
    </lineage>
</organism>
<gene>
    <name evidence="2" type="ORF">QQF64_030491</name>
</gene>
<keyword evidence="3" id="KW-1185">Reference proteome</keyword>
<evidence type="ECO:0000313" key="3">
    <source>
        <dbReference type="Proteomes" id="UP001558613"/>
    </source>
</evidence>
<accession>A0ABR3N3H9</accession>